<sequence>MEVDSNDIEELVEEYNQDLTAEELMELHCDS</sequence>
<dbReference type="EMBL" id="BGPR01184572">
    <property type="protein sequence ID" value="GBM73109.1"/>
    <property type="molecule type" value="Genomic_DNA"/>
</dbReference>
<accession>A0A4Y2I765</accession>
<keyword evidence="2" id="KW-1185">Reference proteome</keyword>
<organism evidence="1 2">
    <name type="scientific">Araneus ventricosus</name>
    <name type="common">Orbweaver spider</name>
    <name type="synonym">Epeira ventricosa</name>
    <dbReference type="NCBI Taxonomy" id="182803"/>
    <lineage>
        <taxon>Eukaryota</taxon>
        <taxon>Metazoa</taxon>
        <taxon>Ecdysozoa</taxon>
        <taxon>Arthropoda</taxon>
        <taxon>Chelicerata</taxon>
        <taxon>Arachnida</taxon>
        <taxon>Araneae</taxon>
        <taxon>Araneomorphae</taxon>
        <taxon>Entelegynae</taxon>
        <taxon>Araneoidea</taxon>
        <taxon>Araneidae</taxon>
        <taxon>Araneus</taxon>
    </lineage>
</organism>
<dbReference type="AlphaFoldDB" id="A0A4Y2I765"/>
<gene>
    <name evidence="1" type="ORF">AVEN_185244_1</name>
</gene>
<comment type="caution">
    <text evidence="1">The sequence shown here is derived from an EMBL/GenBank/DDBJ whole genome shotgun (WGS) entry which is preliminary data.</text>
</comment>
<protein>
    <submittedName>
        <fullName evidence="1">Uncharacterized protein</fullName>
    </submittedName>
</protein>
<name>A0A4Y2I765_ARAVE</name>
<evidence type="ECO:0000313" key="2">
    <source>
        <dbReference type="Proteomes" id="UP000499080"/>
    </source>
</evidence>
<reference evidence="1 2" key="1">
    <citation type="journal article" date="2019" name="Sci. Rep.">
        <title>Orb-weaving spider Araneus ventricosus genome elucidates the spidroin gene catalogue.</title>
        <authorList>
            <person name="Kono N."/>
            <person name="Nakamura H."/>
            <person name="Ohtoshi R."/>
            <person name="Moran D.A.P."/>
            <person name="Shinohara A."/>
            <person name="Yoshida Y."/>
            <person name="Fujiwara M."/>
            <person name="Mori M."/>
            <person name="Tomita M."/>
            <person name="Arakawa K."/>
        </authorList>
    </citation>
    <scope>NUCLEOTIDE SEQUENCE [LARGE SCALE GENOMIC DNA]</scope>
</reference>
<dbReference type="Proteomes" id="UP000499080">
    <property type="component" value="Unassembled WGS sequence"/>
</dbReference>
<proteinExistence type="predicted"/>
<evidence type="ECO:0000313" key="1">
    <source>
        <dbReference type="EMBL" id="GBM73109.1"/>
    </source>
</evidence>